<organism evidence="2 3">
    <name type="scientific">Salinispora arenicola</name>
    <dbReference type="NCBI Taxonomy" id="168697"/>
    <lineage>
        <taxon>Bacteria</taxon>
        <taxon>Bacillati</taxon>
        <taxon>Actinomycetota</taxon>
        <taxon>Actinomycetes</taxon>
        <taxon>Micromonosporales</taxon>
        <taxon>Micromonosporaceae</taxon>
        <taxon>Salinispora</taxon>
    </lineage>
</organism>
<dbReference type="Proteomes" id="UP000677457">
    <property type="component" value="Unassembled WGS sequence"/>
</dbReference>
<name>A0A542XM53_SALAC</name>
<evidence type="ECO:0000313" key="2">
    <source>
        <dbReference type="EMBL" id="TQL36935.1"/>
    </source>
</evidence>
<dbReference type="EMBL" id="VFOL01000001">
    <property type="protein sequence ID" value="TQL36935.1"/>
    <property type="molecule type" value="Genomic_DNA"/>
</dbReference>
<gene>
    <name evidence="2" type="ORF">FB564_2073</name>
    <name evidence="1" type="ORF">Sar04_49120</name>
</gene>
<evidence type="ECO:0000313" key="4">
    <source>
        <dbReference type="Proteomes" id="UP000677457"/>
    </source>
</evidence>
<evidence type="ECO:0000313" key="3">
    <source>
        <dbReference type="Proteomes" id="UP000315983"/>
    </source>
</evidence>
<keyword evidence="4" id="KW-1185">Reference proteome</keyword>
<dbReference type="RefSeq" id="WP_016814419.1">
    <property type="nucleotide sequence ID" value="NZ_BOQM01000066.1"/>
</dbReference>
<dbReference type="EMBL" id="BOQM01000066">
    <property type="protein sequence ID" value="GIM88176.1"/>
    <property type="molecule type" value="Genomic_DNA"/>
</dbReference>
<reference evidence="1 4" key="2">
    <citation type="submission" date="2021-03" db="EMBL/GenBank/DDBJ databases">
        <title>Whole genome shotgun sequence of Salinispora arenicola NBRC 105043.</title>
        <authorList>
            <person name="Komaki H."/>
            <person name="Tamura T."/>
        </authorList>
    </citation>
    <scope>NUCLEOTIDE SEQUENCE [LARGE SCALE GENOMIC DNA]</scope>
    <source>
        <strain evidence="1 4">NBRC 105043</strain>
    </source>
</reference>
<proteinExistence type="predicted"/>
<sequence>MSQHSGQAAPALIATQAAALPERRSTAVTNPATLAATVDAWQSGYGIDPTATSTPCVDMIDRCVRTGWNQAVLVGAKPARSGPF</sequence>
<protein>
    <submittedName>
        <fullName evidence="2">Uncharacterized protein</fullName>
    </submittedName>
</protein>
<accession>A0A542XM53</accession>
<evidence type="ECO:0000313" key="1">
    <source>
        <dbReference type="EMBL" id="GIM88176.1"/>
    </source>
</evidence>
<dbReference type="AlphaFoldDB" id="A0A542XM53"/>
<comment type="caution">
    <text evidence="2">The sequence shown here is derived from an EMBL/GenBank/DDBJ whole genome shotgun (WGS) entry which is preliminary data.</text>
</comment>
<dbReference type="Proteomes" id="UP000315983">
    <property type="component" value="Unassembled WGS sequence"/>
</dbReference>
<dbReference type="GeneID" id="93771327"/>
<reference evidence="2 3" key="1">
    <citation type="submission" date="2019-06" db="EMBL/GenBank/DDBJ databases">
        <title>Sequencing the genomes of 1000 actinobacteria strains.</title>
        <authorList>
            <person name="Klenk H.-P."/>
        </authorList>
    </citation>
    <scope>NUCLEOTIDE SEQUENCE [LARGE SCALE GENOMIC DNA]</scope>
    <source>
        <strain evidence="2 3">DSM 44819</strain>
    </source>
</reference>